<evidence type="ECO:0000256" key="9">
    <source>
        <dbReference type="RuleBase" id="RU363032"/>
    </source>
</evidence>
<evidence type="ECO:0000259" key="10">
    <source>
        <dbReference type="PROSITE" id="PS50928"/>
    </source>
</evidence>
<dbReference type="RefSeq" id="WP_324668214.1">
    <property type="nucleotide sequence ID" value="NZ_CP141614.1"/>
</dbReference>
<dbReference type="InterPro" id="IPR035906">
    <property type="entry name" value="MetI-like_sf"/>
</dbReference>
<dbReference type="NCBIfam" id="TIGR01726">
    <property type="entry name" value="HEQRo_perm_3TM"/>
    <property type="match status" value="1"/>
</dbReference>
<proteinExistence type="inferred from homology"/>
<gene>
    <name evidence="11" type="ORF">VLY81_10980</name>
</gene>
<feature type="domain" description="ABC transmembrane type-1" evidence="10">
    <location>
        <begin position="19"/>
        <end position="208"/>
    </location>
</feature>
<evidence type="ECO:0000256" key="1">
    <source>
        <dbReference type="ARBA" id="ARBA00004651"/>
    </source>
</evidence>
<accession>A0ABZ1BMX1</accession>
<evidence type="ECO:0000256" key="3">
    <source>
        <dbReference type="ARBA" id="ARBA00022448"/>
    </source>
</evidence>
<dbReference type="InterPro" id="IPR000515">
    <property type="entry name" value="MetI-like"/>
</dbReference>
<feature type="transmembrane region" description="Helical" evidence="9">
    <location>
        <begin position="84"/>
        <end position="105"/>
    </location>
</feature>
<dbReference type="PANTHER" id="PTHR30614:SF20">
    <property type="entry name" value="GLUTAMINE TRANSPORT SYSTEM PERMEASE PROTEIN GLNP"/>
    <property type="match status" value="1"/>
</dbReference>
<feature type="transmembrane region" description="Helical" evidence="9">
    <location>
        <begin position="55"/>
        <end position="78"/>
    </location>
</feature>
<keyword evidence="8 9" id="KW-0472">Membrane</keyword>
<keyword evidence="7 9" id="KW-1133">Transmembrane helix</keyword>
<comment type="subcellular location">
    <subcellularLocation>
        <location evidence="1 9">Cell membrane</location>
        <topology evidence="1 9">Multi-pass membrane protein</topology>
    </subcellularLocation>
</comment>
<dbReference type="Gene3D" id="1.10.3720.10">
    <property type="entry name" value="MetI-like"/>
    <property type="match status" value="1"/>
</dbReference>
<evidence type="ECO:0000256" key="6">
    <source>
        <dbReference type="ARBA" id="ARBA00022970"/>
    </source>
</evidence>
<dbReference type="InterPro" id="IPR043429">
    <property type="entry name" value="ArtM/GltK/GlnP/TcyL/YhdX-like"/>
</dbReference>
<evidence type="ECO:0000256" key="5">
    <source>
        <dbReference type="ARBA" id="ARBA00022692"/>
    </source>
</evidence>
<protein>
    <submittedName>
        <fullName evidence="11">Amino acid ABC transporter permease</fullName>
    </submittedName>
</protein>
<dbReference type="Pfam" id="PF00528">
    <property type="entry name" value="BPD_transp_1"/>
    <property type="match status" value="1"/>
</dbReference>
<name>A0ABZ1BMX1_9FIRM</name>
<evidence type="ECO:0000256" key="2">
    <source>
        <dbReference type="ARBA" id="ARBA00010072"/>
    </source>
</evidence>
<sequence>MDFRWDIVWSSFPYLLVGARATLVLTTVSVSAGIVLGTVLALMRLSRSRPLSAVAAAYIDVFRGTPLLAQILFVFYGLPQVLGFPLSSLAAGLLALSLNSAAYVAEIVRSGIQSVEKGQIEAAQSTGMTHGQIMRYIVLPQAFRRIIPPIGNEFIAMLKDSSLVSVIAMEDLMRRGQLLGSRTFRYFEVLLAVTVMYLVLTRAVSYLVGWVERRVRVAA</sequence>
<dbReference type="EMBL" id="CP141614">
    <property type="protein sequence ID" value="WRP13943.1"/>
    <property type="molecule type" value="Genomic_DNA"/>
</dbReference>
<feature type="transmembrane region" description="Helical" evidence="9">
    <location>
        <begin position="183"/>
        <end position="200"/>
    </location>
</feature>
<keyword evidence="5 9" id="KW-0812">Transmembrane</keyword>
<keyword evidence="4" id="KW-1003">Cell membrane</keyword>
<organism evidence="11 12">
    <name type="scientific">Geochorda subterranea</name>
    <dbReference type="NCBI Taxonomy" id="3109564"/>
    <lineage>
        <taxon>Bacteria</taxon>
        <taxon>Bacillati</taxon>
        <taxon>Bacillota</taxon>
        <taxon>Limnochordia</taxon>
        <taxon>Limnochordales</taxon>
        <taxon>Geochordaceae</taxon>
        <taxon>Geochorda</taxon>
    </lineage>
</organism>
<dbReference type="CDD" id="cd06261">
    <property type="entry name" value="TM_PBP2"/>
    <property type="match status" value="1"/>
</dbReference>
<feature type="transmembrane region" description="Helical" evidence="9">
    <location>
        <begin position="20"/>
        <end position="43"/>
    </location>
</feature>
<keyword evidence="12" id="KW-1185">Reference proteome</keyword>
<evidence type="ECO:0000256" key="7">
    <source>
        <dbReference type="ARBA" id="ARBA00022989"/>
    </source>
</evidence>
<reference evidence="12" key="1">
    <citation type="submission" date="2023-12" db="EMBL/GenBank/DDBJ databases">
        <title>Novel isolates from deep terrestrial aquifers shed light on the physiology and ecology of the class Limnochordia.</title>
        <authorList>
            <person name="Karnachuk O.V."/>
            <person name="Lukina A.P."/>
            <person name="Avakyan M.R."/>
            <person name="Kadnikov V."/>
            <person name="Begmatov S."/>
            <person name="Beletsky A.V."/>
            <person name="Mardanov A.V."/>
            <person name="Ravin N.V."/>
        </authorList>
    </citation>
    <scope>NUCLEOTIDE SEQUENCE [LARGE SCALE GENOMIC DNA]</scope>
    <source>
        <strain evidence="12">LN</strain>
    </source>
</reference>
<keyword evidence="3 9" id="KW-0813">Transport</keyword>
<evidence type="ECO:0000256" key="4">
    <source>
        <dbReference type="ARBA" id="ARBA00022475"/>
    </source>
</evidence>
<evidence type="ECO:0000256" key="8">
    <source>
        <dbReference type="ARBA" id="ARBA00023136"/>
    </source>
</evidence>
<dbReference type="SUPFAM" id="SSF161098">
    <property type="entry name" value="MetI-like"/>
    <property type="match status" value="1"/>
</dbReference>
<dbReference type="PROSITE" id="PS50928">
    <property type="entry name" value="ABC_TM1"/>
    <property type="match status" value="1"/>
</dbReference>
<comment type="similarity">
    <text evidence="2">Belongs to the binding-protein-dependent transport system permease family. HisMQ subfamily.</text>
</comment>
<keyword evidence="6" id="KW-0029">Amino-acid transport</keyword>
<dbReference type="PANTHER" id="PTHR30614">
    <property type="entry name" value="MEMBRANE COMPONENT OF AMINO ACID ABC TRANSPORTER"/>
    <property type="match status" value="1"/>
</dbReference>
<dbReference type="InterPro" id="IPR010065">
    <property type="entry name" value="AA_ABC_transptr_permease_3TM"/>
</dbReference>
<evidence type="ECO:0000313" key="11">
    <source>
        <dbReference type="EMBL" id="WRP13943.1"/>
    </source>
</evidence>
<dbReference type="Proteomes" id="UP001333102">
    <property type="component" value="Chromosome"/>
</dbReference>
<evidence type="ECO:0000313" key="12">
    <source>
        <dbReference type="Proteomes" id="UP001333102"/>
    </source>
</evidence>